<evidence type="ECO:0000313" key="5">
    <source>
        <dbReference type="Proteomes" id="UP001321018"/>
    </source>
</evidence>
<gene>
    <name evidence="3" type="ORF">OB955_10765</name>
    <name evidence="2" type="ORF">OB960_09130</name>
</gene>
<feature type="compositionally biased region" description="Acidic residues" evidence="1">
    <location>
        <begin position="1"/>
        <end position="13"/>
    </location>
</feature>
<proteinExistence type="predicted"/>
<name>A0AAP3E1K2_9EURY</name>
<comment type="caution">
    <text evidence="2">The sequence shown here is derived from an EMBL/GenBank/DDBJ whole genome shotgun (WGS) entry which is preliminary data.</text>
</comment>
<organism evidence="2 5">
    <name type="scientific">Natronoglomus mannanivorans</name>
    <dbReference type="NCBI Taxonomy" id="2979990"/>
    <lineage>
        <taxon>Archaea</taxon>
        <taxon>Methanobacteriati</taxon>
        <taxon>Methanobacteriota</taxon>
        <taxon>Stenosarchaea group</taxon>
        <taxon>Halobacteria</taxon>
        <taxon>Halobacteriales</taxon>
        <taxon>Natrialbaceae</taxon>
        <taxon>Natronoglomus</taxon>
    </lineage>
</organism>
<dbReference type="Proteomes" id="UP001320972">
    <property type="component" value="Unassembled WGS sequence"/>
</dbReference>
<dbReference type="EMBL" id="JAOPKA010000004">
    <property type="protein sequence ID" value="MCU4741563.1"/>
    <property type="molecule type" value="Genomic_DNA"/>
</dbReference>
<evidence type="ECO:0000313" key="3">
    <source>
        <dbReference type="EMBL" id="MCU4973224.1"/>
    </source>
</evidence>
<protein>
    <submittedName>
        <fullName evidence="2">Uncharacterized protein</fullName>
    </submittedName>
</protein>
<evidence type="ECO:0000256" key="1">
    <source>
        <dbReference type="SAM" id="MobiDB-lite"/>
    </source>
</evidence>
<keyword evidence="4" id="KW-1185">Reference proteome</keyword>
<dbReference type="Proteomes" id="UP001321018">
    <property type="component" value="Unassembled WGS sequence"/>
</dbReference>
<dbReference type="EMBL" id="JAOPKB010000005">
    <property type="protein sequence ID" value="MCU4973224.1"/>
    <property type="molecule type" value="Genomic_DNA"/>
</dbReference>
<evidence type="ECO:0000313" key="4">
    <source>
        <dbReference type="Proteomes" id="UP001320972"/>
    </source>
</evidence>
<accession>A0AAP3E1K2</accession>
<dbReference type="AlphaFoldDB" id="A0AAP3E1K2"/>
<dbReference type="RefSeq" id="WP_338003399.1">
    <property type="nucleotide sequence ID" value="NZ_JAOPKA010000004.1"/>
</dbReference>
<sequence>METDSDSDAETETEIQTQTPVKQHTIGGAFDPATDGTRIVDTTETDCADGQRSGVIAWWFR</sequence>
<reference evidence="2 4" key="1">
    <citation type="submission" date="2022-09" db="EMBL/GenBank/DDBJ databases">
        <title>Enrichment on poylsaccharides allowed isolation of novel metabolic and taxonomic groups of Haloarchaea.</title>
        <authorList>
            <person name="Sorokin D.Y."/>
            <person name="Elcheninov A.G."/>
            <person name="Khizhniak T.V."/>
            <person name="Kolganova T.V."/>
            <person name="Kublanov I.V."/>
        </authorList>
    </citation>
    <scope>NUCLEOTIDE SEQUENCE</scope>
    <source>
        <strain evidence="3 4">AArc-m2/3/4</strain>
        <strain evidence="2">AArc-xg1-1</strain>
    </source>
</reference>
<feature type="region of interest" description="Disordered" evidence="1">
    <location>
        <begin position="1"/>
        <end position="38"/>
    </location>
</feature>
<evidence type="ECO:0000313" key="2">
    <source>
        <dbReference type="EMBL" id="MCU4741563.1"/>
    </source>
</evidence>